<evidence type="ECO:0000256" key="1">
    <source>
        <dbReference type="ARBA" id="ARBA00004123"/>
    </source>
</evidence>
<dbReference type="GeneTree" id="ENSGT00950000182893"/>
<dbReference type="GO" id="GO:0003677">
    <property type="term" value="F:DNA binding"/>
    <property type="evidence" value="ECO:0007669"/>
    <property type="project" value="UniProtKB-UniRule"/>
</dbReference>
<dbReference type="SMART" id="SM00389">
    <property type="entry name" value="HOX"/>
    <property type="match status" value="1"/>
</dbReference>
<dbReference type="Pfam" id="PF00046">
    <property type="entry name" value="Homeodomain"/>
    <property type="match status" value="1"/>
</dbReference>
<name>A0A8C4SKS9_ERPCA</name>
<evidence type="ECO:0000313" key="9">
    <source>
        <dbReference type="Ensembl" id="ENSECRP00000017770.1"/>
    </source>
</evidence>
<feature type="domain" description="Homeobox" evidence="8">
    <location>
        <begin position="205"/>
        <end position="259"/>
    </location>
</feature>
<keyword evidence="2 5" id="KW-0238">DNA-binding</keyword>
<evidence type="ECO:0000259" key="8">
    <source>
        <dbReference type="PROSITE" id="PS50071"/>
    </source>
</evidence>
<evidence type="ECO:0000256" key="7">
    <source>
        <dbReference type="SAM" id="MobiDB-lite"/>
    </source>
</evidence>
<organism evidence="9 10">
    <name type="scientific">Erpetoichthys calabaricus</name>
    <name type="common">Rope fish</name>
    <name type="synonym">Calamoichthys calabaricus</name>
    <dbReference type="NCBI Taxonomy" id="27687"/>
    <lineage>
        <taxon>Eukaryota</taxon>
        <taxon>Metazoa</taxon>
        <taxon>Chordata</taxon>
        <taxon>Craniata</taxon>
        <taxon>Vertebrata</taxon>
        <taxon>Euteleostomi</taxon>
        <taxon>Actinopterygii</taxon>
        <taxon>Polypteriformes</taxon>
        <taxon>Polypteridae</taxon>
        <taxon>Erpetoichthys</taxon>
    </lineage>
</organism>
<dbReference type="GO" id="GO:0005634">
    <property type="term" value="C:nucleus"/>
    <property type="evidence" value="ECO:0007669"/>
    <property type="project" value="UniProtKB-SubCell"/>
</dbReference>
<keyword evidence="4 5" id="KW-0539">Nucleus</keyword>
<dbReference type="InterPro" id="IPR001356">
    <property type="entry name" value="HD"/>
</dbReference>
<dbReference type="CDD" id="cd00086">
    <property type="entry name" value="homeodomain"/>
    <property type="match status" value="1"/>
</dbReference>
<dbReference type="GO" id="GO:0000981">
    <property type="term" value="F:DNA-binding transcription factor activity, RNA polymerase II-specific"/>
    <property type="evidence" value="ECO:0007669"/>
    <property type="project" value="TreeGrafter"/>
</dbReference>
<evidence type="ECO:0000256" key="5">
    <source>
        <dbReference type="PROSITE-ProRule" id="PRU00108"/>
    </source>
</evidence>
<dbReference type="AlphaFoldDB" id="A0A8C4SKS9"/>
<dbReference type="InterPro" id="IPR009057">
    <property type="entry name" value="Homeodomain-like_sf"/>
</dbReference>
<comment type="subcellular location">
    <subcellularLocation>
        <location evidence="1 5 6">Nucleus</location>
    </subcellularLocation>
</comment>
<sequence>MLRLLKTLKLTLTARFPPRQIHKKKALPNLGQTSVPTIISVVCLPLVSEGLKLVWTQSDQTSELDSNEYLMEAFNKFPYPSASEISLLFWFMVQRIKYGISWSSEEIEEHVLNSARKWTLQNSKKKGNEEKMLHKEEDLELQSDETEPMLFINSKGEAEYDKPHHTTSTLRKVKELLHTPSCLSKNSHELPGTQGNQSVLTPSGRPRKTKEQLNILKSFFLQCQWPKSADYTRLVQQTGLPRPDVIQWFGDTRYAVKNGQLRWVRGSGVGTDIATEIKQQQNQHSPYSSTFTTQR</sequence>
<feature type="DNA-binding region" description="Homeobox" evidence="5">
    <location>
        <begin position="207"/>
        <end position="260"/>
    </location>
</feature>
<dbReference type="PROSITE" id="PS50071">
    <property type="entry name" value="HOMEOBOX_2"/>
    <property type="match status" value="1"/>
</dbReference>
<evidence type="ECO:0000256" key="2">
    <source>
        <dbReference type="ARBA" id="ARBA00023125"/>
    </source>
</evidence>
<protein>
    <submittedName>
        <fullName evidence="9">Homeobox and leucine zipper encoding a</fullName>
    </submittedName>
</protein>
<proteinExistence type="predicted"/>
<dbReference type="PANTHER" id="PTHR15467:SF10">
    <property type="entry name" value="HOMEOBOX AND LEUCINE ZIPPER ENCODING B-RELATED"/>
    <property type="match status" value="1"/>
</dbReference>
<evidence type="ECO:0000313" key="10">
    <source>
        <dbReference type="Proteomes" id="UP000694620"/>
    </source>
</evidence>
<evidence type="ECO:0000256" key="3">
    <source>
        <dbReference type="ARBA" id="ARBA00023155"/>
    </source>
</evidence>
<dbReference type="FunFam" id="1.10.10.60:FF:000172">
    <property type="entry name" value="Homeobox and leucine zipper protein Homez"/>
    <property type="match status" value="1"/>
</dbReference>
<dbReference type="Gene3D" id="1.10.10.60">
    <property type="entry name" value="Homeodomain-like"/>
    <property type="match status" value="1"/>
</dbReference>
<dbReference type="Ensembl" id="ENSECRT00000018120.1">
    <property type="protein sequence ID" value="ENSECRP00000017770.1"/>
    <property type="gene ID" value="ENSECRG00000011871.1"/>
</dbReference>
<dbReference type="Proteomes" id="UP000694620">
    <property type="component" value="Chromosome 2"/>
</dbReference>
<reference evidence="9" key="2">
    <citation type="submission" date="2025-08" db="UniProtKB">
        <authorList>
            <consortium name="Ensembl"/>
        </authorList>
    </citation>
    <scope>IDENTIFICATION</scope>
</reference>
<evidence type="ECO:0000256" key="4">
    <source>
        <dbReference type="ARBA" id="ARBA00023242"/>
    </source>
</evidence>
<dbReference type="PANTHER" id="PTHR15467">
    <property type="entry name" value="ZINC-FINGERS AND HOMEOBOXES RELATED"/>
    <property type="match status" value="1"/>
</dbReference>
<feature type="region of interest" description="Disordered" evidence="7">
    <location>
        <begin position="184"/>
        <end position="207"/>
    </location>
</feature>
<dbReference type="SUPFAM" id="SSF46689">
    <property type="entry name" value="Homeodomain-like"/>
    <property type="match status" value="1"/>
</dbReference>
<reference evidence="9" key="3">
    <citation type="submission" date="2025-09" db="UniProtKB">
        <authorList>
            <consortium name="Ensembl"/>
        </authorList>
    </citation>
    <scope>IDENTIFICATION</scope>
</reference>
<keyword evidence="3 5" id="KW-0371">Homeobox</keyword>
<reference evidence="9" key="1">
    <citation type="submission" date="2021-06" db="EMBL/GenBank/DDBJ databases">
        <authorList>
            <consortium name="Wellcome Sanger Institute Data Sharing"/>
        </authorList>
    </citation>
    <scope>NUCLEOTIDE SEQUENCE [LARGE SCALE GENOMIC DNA]</scope>
</reference>
<evidence type="ECO:0000256" key="6">
    <source>
        <dbReference type="RuleBase" id="RU000682"/>
    </source>
</evidence>
<keyword evidence="10" id="KW-1185">Reference proteome</keyword>
<accession>A0A8C4SKS9</accession>